<dbReference type="PROSITE" id="PS00409">
    <property type="entry name" value="PROKAR_NTER_METHYL"/>
    <property type="match status" value="1"/>
</dbReference>
<comment type="caution">
    <text evidence="2">The sequence shown here is derived from an EMBL/GenBank/DDBJ whole genome shotgun (WGS) entry which is preliminary data.</text>
</comment>
<organism evidence="2">
    <name type="scientific">uncultured bacterium</name>
    <name type="common">gcode 4</name>
    <dbReference type="NCBI Taxonomy" id="1234023"/>
    <lineage>
        <taxon>Bacteria</taxon>
        <taxon>environmental samples</taxon>
    </lineage>
</organism>
<dbReference type="InterPro" id="IPR012902">
    <property type="entry name" value="N_methyl_site"/>
</dbReference>
<reference evidence="2" key="1">
    <citation type="journal article" date="2012" name="Science">
        <title>Fermentation, hydrogen, and sulfur metabolism in multiple uncultivated bacterial phyla.</title>
        <authorList>
            <person name="Wrighton K.C."/>
            <person name="Thomas B.C."/>
            <person name="Sharon I."/>
            <person name="Miller C.S."/>
            <person name="Castelle C.J."/>
            <person name="VerBerkmoes N.C."/>
            <person name="Wilkins M.J."/>
            <person name="Hettich R.L."/>
            <person name="Lipton M.S."/>
            <person name="Williams K.H."/>
            <person name="Long P.E."/>
            <person name="Banfield J.F."/>
        </authorList>
    </citation>
    <scope>NUCLEOTIDE SEQUENCE [LARGE SCALE GENOMIC DNA]</scope>
</reference>
<evidence type="ECO:0000256" key="1">
    <source>
        <dbReference type="SAM" id="Phobius"/>
    </source>
</evidence>
<name>K1YNS9_9BACT</name>
<proteinExistence type="predicted"/>
<keyword evidence="1" id="KW-0472">Membrane</keyword>
<gene>
    <name evidence="2" type="ORF">ACD_71C00079G0001</name>
</gene>
<evidence type="ECO:0000313" key="2">
    <source>
        <dbReference type="EMBL" id="EKD44605.1"/>
    </source>
</evidence>
<accession>K1YNS9</accession>
<keyword evidence="1" id="KW-0812">Transmembrane</keyword>
<dbReference type="Pfam" id="PF07963">
    <property type="entry name" value="N_methyl"/>
    <property type="match status" value="1"/>
</dbReference>
<evidence type="ECO:0008006" key="3">
    <source>
        <dbReference type="Google" id="ProtNLM"/>
    </source>
</evidence>
<sequence>MKKISQKISIPQNTQGFTLIEVLIASVILSSVFFALLSMITNSSRQTVNLKSSEMMDELFLSSKACIQSLGYTYLSGVTGTQSVNFGVDNLGCATGSYSANATGITLSRDVKIHDTETETGELVFWNYFTQTGSDNGIVITDYLSDGKDVKKYEFTMTP</sequence>
<dbReference type="NCBIfam" id="TIGR02532">
    <property type="entry name" value="IV_pilin_GFxxxE"/>
    <property type="match status" value="1"/>
</dbReference>
<keyword evidence="1" id="KW-1133">Transmembrane helix</keyword>
<feature type="transmembrane region" description="Helical" evidence="1">
    <location>
        <begin position="20"/>
        <end position="40"/>
    </location>
</feature>
<protein>
    <recommendedName>
        <fullName evidence="3">Prepilin-type N-terminal cleavage/methylation domain-containing protein</fullName>
    </recommendedName>
</protein>
<dbReference type="EMBL" id="AMFJ01028810">
    <property type="protein sequence ID" value="EKD44605.1"/>
    <property type="molecule type" value="Genomic_DNA"/>
</dbReference>
<dbReference type="AlphaFoldDB" id="K1YNS9"/>